<dbReference type="InterPro" id="IPR011990">
    <property type="entry name" value="TPR-like_helical_dom_sf"/>
</dbReference>
<feature type="domain" description="Tetratrico peptide repeat group 5" evidence="2">
    <location>
        <begin position="68"/>
        <end position="184"/>
    </location>
</feature>
<dbReference type="AlphaFoldDB" id="A0A7W0DNU1"/>
<dbReference type="InterPro" id="IPR041656">
    <property type="entry name" value="TPR_5"/>
</dbReference>
<reference evidence="3 4" key="1">
    <citation type="submission" date="2020-07" db="EMBL/GenBank/DDBJ databases">
        <title>Streptomyces isolated from Indian soil.</title>
        <authorList>
            <person name="Mandal S."/>
            <person name="Maiti P.K."/>
        </authorList>
    </citation>
    <scope>NUCLEOTIDE SEQUENCE [LARGE SCALE GENOMIC DNA]</scope>
    <source>
        <strain evidence="3 4">PSKA28</strain>
    </source>
</reference>
<protein>
    <submittedName>
        <fullName evidence="3">Tetratricopeptide repeat protein</fullName>
    </submittedName>
</protein>
<dbReference type="RefSeq" id="WP_181659439.1">
    <property type="nucleotide sequence ID" value="NZ_JACEHE010000014.1"/>
</dbReference>
<evidence type="ECO:0000256" key="1">
    <source>
        <dbReference type="SAM" id="MobiDB-lite"/>
    </source>
</evidence>
<dbReference type="Proteomes" id="UP000545761">
    <property type="component" value="Unassembled WGS sequence"/>
</dbReference>
<comment type="caution">
    <text evidence="3">The sequence shown here is derived from an EMBL/GenBank/DDBJ whole genome shotgun (WGS) entry which is preliminary data.</text>
</comment>
<dbReference type="SUPFAM" id="SSF48452">
    <property type="entry name" value="TPR-like"/>
    <property type="match status" value="1"/>
</dbReference>
<organism evidence="3 4">
    <name type="scientific">Streptomyces himalayensis subsp. himalayensis</name>
    <dbReference type="NCBI Taxonomy" id="2756131"/>
    <lineage>
        <taxon>Bacteria</taxon>
        <taxon>Bacillati</taxon>
        <taxon>Actinomycetota</taxon>
        <taxon>Actinomycetes</taxon>
        <taxon>Kitasatosporales</taxon>
        <taxon>Streptomycetaceae</taxon>
        <taxon>Streptomyces</taxon>
        <taxon>Streptomyces himalayensis</taxon>
    </lineage>
</organism>
<feature type="region of interest" description="Disordered" evidence="1">
    <location>
        <begin position="1"/>
        <end position="34"/>
    </location>
</feature>
<evidence type="ECO:0000313" key="4">
    <source>
        <dbReference type="Proteomes" id="UP000545761"/>
    </source>
</evidence>
<dbReference type="Pfam" id="PF12688">
    <property type="entry name" value="TPR_5"/>
    <property type="match status" value="1"/>
</dbReference>
<feature type="compositionally biased region" description="Low complexity" evidence="1">
    <location>
        <begin position="9"/>
        <end position="18"/>
    </location>
</feature>
<accession>A0A7W0DNU1</accession>
<gene>
    <name evidence="3" type="ORF">H1D24_22390</name>
</gene>
<dbReference type="Gene3D" id="1.25.40.10">
    <property type="entry name" value="Tetratricopeptide repeat domain"/>
    <property type="match status" value="1"/>
</dbReference>
<dbReference type="EMBL" id="JACEHE010000014">
    <property type="protein sequence ID" value="MBA2948491.1"/>
    <property type="molecule type" value="Genomic_DNA"/>
</dbReference>
<proteinExistence type="predicted"/>
<evidence type="ECO:0000313" key="3">
    <source>
        <dbReference type="EMBL" id="MBA2948491.1"/>
    </source>
</evidence>
<sequence>MTAEPVDPAAPESACPAPAASPTPEPPSTDWEQRTAAAWTRLDELDEAEFRDLIDKLVAELPADSAIGAFERACAFDSTGHSDKAVPLYQEALERGLTSIRRRRATIQLSSSLRNIGRPEEGVRLLTPELDAESDELDDAVRATLALCLANLGREREGLSLVLGALAPHLPRYQRSMANYARLLVEPDSD</sequence>
<name>A0A7W0DNU1_9ACTN</name>
<evidence type="ECO:0000259" key="2">
    <source>
        <dbReference type="Pfam" id="PF12688"/>
    </source>
</evidence>